<dbReference type="EMBL" id="AP022314">
    <property type="protein sequence ID" value="BBU20747.1"/>
    <property type="molecule type" value="Genomic_DNA"/>
</dbReference>
<dbReference type="Gene3D" id="2.30.30.140">
    <property type="match status" value="1"/>
</dbReference>
<evidence type="ECO:0008006" key="4">
    <source>
        <dbReference type="Google" id="ProtNLM"/>
    </source>
</evidence>
<organism evidence="2 3">
    <name type="scientific">Mycobacterium xenopi</name>
    <dbReference type="NCBI Taxonomy" id="1789"/>
    <lineage>
        <taxon>Bacteria</taxon>
        <taxon>Bacillati</taxon>
        <taxon>Actinomycetota</taxon>
        <taxon>Actinomycetes</taxon>
        <taxon>Mycobacteriales</taxon>
        <taxon>Mycobacteriaceae</taxon>
        <taxon>Mycobacterium</taxon>
    </lineage>
</organism>
<dbReference type="Proteomes" id="UP000464624">
    <property type="component" value="Chromosome"/>
</dbReference>
<evidence type="ECO:0000313" key="2">
    <source>
        <dbReference type="EMBL" id="BBU20747.1"/>
    </source>
</evidence>
<dbReference type="GO" id="GO:0097367">
    <property type="term" value="F:carbohydrate derivative binding"/>
    <property type="evidence" value="ECO:0007669"/>
    <property type="project" value="InterPro"/>
</dbReference>
<dbReference type="Pfam" id="PF01455">
    <property type="entry name" value="HupF_HypC"/>
    <property type="match status" value="1"/>
</dbReference>
<accession>A0AAD1GXV1</accession>
<evidence type="ECO:0000256" key="1">
    <source>
        <dbReference type="ARBA" id="ARBA00006018"/>
    </source>
</evidence>
<dbReference type="SUPFAM" id="SSF53697">
    <property type="entry name" value="SIS domain"/>
    <property type="match status" value="1"/>
</dbReference>
<dbReference type="InterPro" id="IPR001109">
    <property type="entry name" value="Hydrogenase_HupF/HypC"/>
</dbReference>
<dbReference type="GO" id="GO:1901135">
    <property type="term" value="P:carbohydrate derivative metabolic process"/>
    <property type="evidence" value="ECO:0007669"/>
    <property type="project" value="InterPro"/>
</dbReference>
<proteinExistence type="inferred from homology"/>
<reference evidence="2 3" key="1">
    <citation type="submission" date="2019-12" db="EMBL/GenBank/DDBJ databases">
        <title>Complete genome sequence of Mycolicibacterium xenopi str. JCM15661T.</title>
        <authorList>
            <person name="Yoshida M."/>
            <person name="Fukano H."/>
            <person name="Asakura T."/>
            <person name="Hoshino Y."/>
        </authorList>
    </citation>
    <scope>NUCLEOTIDE SEQUENCE [LARGE SCALE GENOMIC DNA]</scope>
    <source>
        <strain evidence="2 3">JCM 15661T</strain>
    </source>
</reference>
<dbReference type="KEGG" id="mxe:MYXE_05360"/>
<dbReference type="Gene3D" id="3.40.50.10490">
    <property type="entry name" value="Glucose-6-phosphate isomerase like protein, domain 1"/>
    <property type="match status" value="1"/>
</dbReference>
<sequence length="235" mass="24276">MTAATNYGIDAGLAADLACASLALARRFSAGGTMWSMSPSWAPHALHIAVEFIHPVVVGKRALPAVALSGPDLVDVARVSVSAGDIVVAVANADDPQVGSVMRRAPAWGATTIWMGSGPRPPVGAADHVLWLDNPDPRATVTGGFVLLYHLLWELTHVCFEHPGLLMANECADDVCVTCSDEGRLGEVVSKSARGSALVRTSQGPQTVSTELVGPVAAGDLVLVHAGMAISKLDA</sequence>
<comment type="similarity">
    <text evidence="1">Belongs to the HupF/HypC family.</text>
</comment>
<name>A0AAD1GXV1_MYCXE</name>
<evidence type="ECO:0000313" key="3">
    <source>
        <dbReference type="Proteomes" id="UP000464624"/>
    </source>
</evidence>
<dbReference type="RefSeq" id="WP_085197391.1">
    <property type="nucleotide sequence ID" value="NZ_AP022314.1"/>
</dbReference>
<dbReference type="InterPro" id="IPR046348">
    <property type="entry name" value="SIS_dom_sf"/>
</dbReference>
<gene>
    <name evidence="2" type="ORF">MYXE_05360</name>
</gene>
<dbReference type="AlphaFoldDB" id="A0AAD1GXV1"/>
<protein>
    <recommendedName>
        <fullName evidence="4">Hydrogenase assembly protein HupF</fullName>
    </recommendedName>
</protein>
<dbReference type="SUPFAM" id="SSF159127">
    <property type="entry name" value="HupF/HypC-like"/>
    <property type="match status" value="1"/>
</dbReference>